<name>A0A158BJM7_9BURK</name>
<accession>A0A158BJM7</accession>
<dbReference type="InterPro" id="IPR022169">
    <property type="entry name" value="DUF3701"/>
</dbReference>
<gene>
    <name evidence="2" type="ORF">AWB82_04201</name>
</gene>
<dbReference type="AlphaFoldDB" id="A0A158BJM7"/>
<proteinExistence type="predicted"/>
<organism evidence="2 3">
    <name type="scientific">Caballeronia glebae</name>
    <dbReference type="NCBI Taxonomy" id="1777143"/>
    <lineage>
        <taxon>Bacteria</taxon>
        <taxon>Pseudomonadati</taxon>
        <taxon>Pseudomonadota</taxon>
        <taxon>Betaproteobacteria</taxon>
        <taxon>Burkholderiales</taxon>
        <taxon>Burkholderiaceae</taxon>
        <taxon>Caballeronia</taxon>
    </lineage>
</organism>
<evidence type="ECO:0000313" key="2">
    <source>
        <dbReference type="EMBL" id="SAK70251.1"/>
    </source>
</evidence>
<feature type="region of interest" description="Disordered" evidence="1">
    <location>
        <begin position="1"/>
        <end position="25"/>
    </location>
</feature>
<dbReference type="Proteomes" id="UP000054596">
    <property type="component" value="Unassembled WGS sequence"/>
</dbReference>
<dbReference type="Pfam" id="PF12482">
    <property type="entry name" value="DUF3701"/>
    <property type="match status" value="1"/>
</dbReference>
<keyword evidence="3" id="KW-1185">Reference proteome</keyword>
<sequence length="428" mass="47152">MPERARVATASSPEKLTAKKGRHPERLTEELTLERRYTTKDFTALRAYVQRIPSAVIARTYYDPDADAHAATPGAMERHLTTMLDALVALALAHGSTALAEHLRASIKQHGRPLLTAVTFRMVTEAAQLAALPPRADHAIGAWLRPRVARRLKGEGIKTLGELVAFCNRRGGSWWRSIPRIGPGRARAIVSWLRKQQASLQLTIESDVDSEQRDGIPLIAAELVEIAPAAKVTGSGPGSSPSSPESASRLTLAPLERVAVPHALSGADGPYRGENRATAFCYIQANHDLDAVRAYLNRYRDQPKTLRAYTKELERFLLWAVVLRGKALSDLRVDDCEAYKDFLKNPDPRFVGERFPRHSPRWRPFALPKSSVAGDDKASLSATLHPNRSAIPFGYCVPHSPGGSMCAIWAATRGRRSTIRWWSSASGR</sequence>
<evidence type="ECO:0000313" key="3">
    <source>
        <dbReference type="Proteomes" id="UP000054596"/>
    </source>
</evidence>
<protein>
    <submittedName>
        <fullName evidence="2">Integrase</fullName>
    </submittedName>
</protein>
<comment type="caution">
    <text evidence="2">The sequence shown here is derived from an EMBL/GenBank/DDBJ whole genome shotgun (WGS) entry which is preliminary data.</text>
</comment>
<dbReference type="RefSeq" id="WP_235023379.1">
    <property type="nucleotide sequence ID" value="NZ_FCOJ02000031.1"/>
</dbReference>
<dbReference type="EMBL" id="FCOJ02000031">
    <property type="protein sequence ID" value="SAK70251.1"/>
    <property type="molecule type" value="Genomic_DNA"/>
</dbReference>
<reference evidence="2" key="1">
    <citation type="submission" date="2016-01" db="EMBL/GenBank/DDBJ databases">
        <authorList>
            <person name="Peeters C."/>
        </authorList>
    </citation>
    <scope>NUCLEOTIDE SEQUENCE [LARGE SCALE GENOMIC DNA]</scope>
    <source>
        <strain evidence="2">LMG 29325</strain>
    </source>
</reference>
<dbReference type="STRING" id="1777143.AWB82_04201"/>
<evidence type="ECO:0000256" key="1">
    <source>
        <dbReference type="SAM" id="MobiDB-lite"/>
    </source>
</evidence>